<evidence type="ECO:0000313" key="2">
    <source>
        <dbReference type="EMBL" id="KAK0404674.1"/>
    </source>
</evidence>
<evidence type="ECO:0000313" key="3">
    <source>
        <dbReference type="Proteomes" id="UP001175271"/>
    </source>
</evidence>
<protein>
    <submittedName>
        <fullName evidence="2">Uncharacterized protein</fullName>
    </submittedName>
</protein>
<dbReference type="Proteomes" id="UP001175271">
    <property type="component" value="Unassembled WGS sequence"/>
</dbReference>
<keyword evidence="3" id="KW-1185">Reference proteome</keyword>
<evidence type="ECO:0000256" key="1">
    <source>
        <dbReference type="SAM" id="MobiDB-lite"/>
    </source>
</evidence>
<comment type="caution">
    <text evidence="2">The sequence shown here is derived from an EMBL/GenBank/DDBJ whole genome shotgun (WGS) entry which is preliminary data.</text>
</comment>
<feature type="region of interest" description="Disordered" evidence="1">
    <location>
        <begin position="1"/>
        <end position="38"/>
    </location>
</feature>
<dbReference type="AlphaFoldDB" id="A0AA39LPM0"/>
<feature type="compositionally biased region" description="Polar residues" evidence="1">
    <location>
        <begin position="1"/>
        <end position="10"/>
    </location>
</feature>
<name>A0AA39LPM0_9BILA</name>
<proteinExistence type="predicted"/>
<dbReference type="EMBL" id="JAUCMV010000004">
    <property type="protein sequence ID" value="KAK0404674.1"/>
    <property type="molecule type" value="Genomic_DNA"/>
</dbReference>
<gene>
    <name evidence="2" type="ORF">QR680_017566</name>
</gene>
<accession>A0AA39LPM0</accession>
<reference evidence="2" key="1">
    <citation type="submission" date="2023-06" db="EMBL/GenBank/DDBJ databases">
        <title>Genomic analysis of the entomopathogenic nematode Steinernema hermaphroditum.</title>
        <authorList>
            <person name="Schwarz E.M."/>
            <person name="Heppert J.K."/>
            <person name="Baniya A."/>
            <person name="Schwartz H.T."/>
            <person name="Tan C.-H."/>
            <person name="Antoshechkin I."/>
            <person name="Sternberg P.W."/>
            <person name="Goodrich-Blair H."/>
            <person name="Dillman A.R."/>
        </authorList>
    </citation>
    <scope>NUCLEOTIDE SEQUENCE</scope>
    <source>
        <strain evidence="2">PS9179</strain>
        <tissue evidence="2">Whole animal</tissue>
    </source>
</reference>
<sequence>MSLISNVTMHRSTEGPLPGDEAQGGRRETFEQSSPLVSKERTKKKLTIWLQRIGLWCHQRLDSEENPLQKRLEGLLDVAETEFYTTVHIQYGNYRNHRSDCVRSCM</sequence>
<organism evidence="2 3">
    <name type="scientific">Steinernema hermaphroditum</name>
    <dbReference type="NCBI Taxonomy" id="289476"/>
    <lineage>
        <taxon>Eukaryota</taxon>
        <taxon>Metazoa</taxon>
        <taxon>Ecdysozoa</taxon>
        <taxon>Nematoda</taxon>
        <taxon>Chromadorea</taxon>
        <taxon>Rhabditida</taxon>
        <taxon>Tylenchina</taxon>
        <taxon>Panagrolaimomorpha</taxon>
        <taxon>Strongyloidoidea</taxon>
        <taxon>Steinernematidae</taxon>
        <taxon>Steinernema</taxon>
    </lineage>
</organism>